<dbReference type="PROSITE" id="PS51257">
    <property type="entry name" value="PROKAR_LIPOPROTEIN"/>
    <property type="match status" value="1"/>
</dbReference>
<protein>
    <submittedName>
        <fullName evidence="2">Protein involved in sex pheromone biosynthesis</fullName>
    </submittedName>
</protein>
<name>A0ABS4GIK6_9BACL</name>
<gene>
    <name evidence="2" type="ORF">J2Z37_000077</name>
</gene>
<feature type="signal peptide" evidence="1">
    <location>
        <begin position="1"/>
        <end position="18"/>
    </location>
</feature>
<keyword evidence="1" id="KW-0732">Signal</keyword>
<dbReference type="RefSeq" id="WP_209807805.1">
    <property type="nucleotide sequence ID" value="NZ_JAGGKT010000001.1"/>
</dbReference>
<accession>A0ABS4GIK6</accession>
<comment type="caution">
    <text evidence="2">The sequence shown here is derived from an EMBL/GenBank/DDBJ whole genome shotgun (WGS) entry which is preliminary data.</text>
</comment>
<sequence length="344" mass="39719">MKVTQTAMILMCLCILCACSPLEVIKQQRPPTSVPIVTLEPSPPLQISSEFYQSEVPYLPNQTRGTLKQMDSRFDAAHLERGMLEYAKESFPTDRYLFREGQLVTRKELQTWQEEHPQLVNVLEHDYLNKETKEQAGIVLSISLNPRYKDESGTTVSYTDEELHAKGEIIAAEVSSHFHTLETNIPLLFLIYRTEPSSSMVPGRFIRWGLQENQQKSMGWRDIRENFYLLPSEDIQQEHPQLAENFKKLQSHAQKSFPEYASLIGLARFLDDKPLELTIKAYANYDSLTEVIQFTQLMAQKMDEAFEPEIQINLYVETIDRLLAFYIRPTIGDPVFHVLPGFKP</sequence>
<evidence type="ECO:0000313" key="3">
    <source>
        <dbReference type="Proteomes" id="UP001519343"/>
    </source>
</evidence>
<keyword evidence="3" id="KW-1185">Reference proteome</keyword>
<evidence type="ECO:0000313" key="2">
    <source>
        <dbReference type="EMBL" id="MBP1930090.1"/>
    </source>
</evidence>
<dbReference type="EMBL" id="JAGGKT010000001">
    <property type="protein sequence ID" value="MBP1930090.1"/>
    <property type="molecule type" value="Genomic_DNA"/>
</dbReference>
<organism evidence="2 3">
    <name type="scientific">Ammoniphilus resinae</name>
    <dbReference type="NCBI Taxonomy" id="861532"/>
    <lineage>
        <taxon>Bacteria</taxon>
        <taxon>Bacillati</taxon>
        <taxon>Bacillota</taxon>
        <taxon>Bacilli</taxon>
        <taxon>Bacillales</taxon>
        <taxon>Paenibacillaceae</taxon>
        <taxon>Aneurinibacillus group</taxon>
        <taxon>Ammoniphilus</taxon>
    </lineage>
</organism>
<proteinExistence type="predicted"/>
<dbReference type="InterPro" id="IPR011426">
    <property type="entry name" value="CamS"/>
</dbReference>
<evidence type="ECO:0000256" key="1">
    <source>
        <dbReference type="SAM" id="SignalP"/>
    </source>
</evidence>
<dbReference type="Gene3D" id="3.10.570.10">
    <property type="entry name" value="sex pheromone staph- cam373 precursor domain"/>
    <property type="match status" value="2"/>
</dbReference>
<dbReference type="Pfam" id="PF07537">
    <property type="entry name" value="CamS"/>
    <property type="match status" value="2"/>
</dbReference>
<dbReference type="Proteomes" id="UP001519343">
    <property type="component" value="Unassembled WGS sequence"/>
</dbReference>
<reference evidence="2 3" key="1">
    <citation type="submission" date="2021-03" db="EMBL/GenBank/DDBJ databases">
        <title>Genomic Encyclopedia of Type Strains, Phase IV (KMG-IV): sequencing the most valuable type-strain genomes for metagenomic binning, comparative biology and taxonomic classification.</title>
        <authorList>
            <person name="Goeker M."/>
        </authorList>
    </citation>
    <scope>NUCLEOTIDE SEQUENCE [LARGE SCALE GENOMIC DNA]</scope>
    <source>
        <strain evidence="2 3">DSM 24738</strain>
    </source>
</reference>
<feature type="chain" id="PRO_5046936911" evidence="1">
    <location>
        <begin position="19"/>
        <end position="344"/>
    </location>
</feature>